<dbReference type="Proteomes" id="UP000234323">
    <property type="component" value="Unassembled WGS sequence"/>
</dbReference>
<dbReference type="VEuPathDB" id="FungiDB:RhiirFUN_001854"/>
<dbReference type="VEuPathDB" id="FungiDB:FUN_024508"/>
<dbReference type="SUPFAM" id="SSF56219">
    <property type="entry name" value="DNase I-like"/>
    <property type="match status" value="1"/>
</dbReference>
<feature type="region of interest" description="Disordered" evidence="2">
    <location>
        <begin position="199"/>
        <end position="234"/>
    </location>
</feature>
<comment type="caution">
    <text evidence="3">The sequence shown here is derived from an EMBL/GenBank/DDBJ whole genome shotgun (WGS) entry which is preliminary data.</text>
</comment>
<feature type="region of interest" description="Disordered" evidence="2">
    <location>
        <begin position="560"/>
        <end position="635"/>
    </location>
</feature>
<dbReference type="Gene3D" id="3.60.10.10">
    <property type="entry name" value="Endonuclease/exonuclease/phosphatase"/>
    <property type="match status" value="1"/>
</dbReference>
<name>A0A2I1H5R1_9GLOM</name>
<accession>A0A2I1H5R1</accession>
<evidence type="ECO:0000256" key="2">
    <source>
        <dbReference type="SAM" id="MobiDB-lite"/>
    </source>
</evidence>
<feature type="region of interest" description="Disordered" evidence="2">
    <location>
        <begin position="705"/>
        <end position="755"/>
    </location>
</feature>
<dbReference type="VEuPathDB" id="FungiDB:RhiirFUN_025278"/>
<feature type="compositionally biased region" description="Low complexity" evidence="2">
    <location>
        <begin position="614"/>
        <end position="625"/>
    </location>
</feature>
<feature type="compositionally biased region" description="Polar residues" evidence="2">
    <location>
        <begin position="208"/>
        <end position="217"/>
    </location>
</feature>
<feature type="compositionally biased region" description="Polar residues" evidence="2">
    <location>
        <begin position="225"/>
        <end position="234"/>
    </location>
</feature>
<protein>
    <recommendedName>
        <fullName evidence="5">Endonuclease/exonuclease/phosphatase domain-containing protein</fullName>
    </recommendedName>
</protein>
<evidence type="ECO:0008006" key="5">
    <source>
        <dbReference type="Google" id="ProtNLM"/>
    </source>
</evidence>
<proteinExistence type="predicted"/>
<evidence type="ECO:0000313" key="3">
    <source>
        <dbReference type="EMBL" id="PKY54223.1"/>
    </source>
</evidence>
<evidence type="ECO:0000313" key="4">
    <source>
        <dbReference type="Proteomes" id="UP000234323"/>
    </source>
</evidence>
<feature type="compositionally biased region" description="Basic and acidic residues" evidence="2">
    <location>
        <begin position="743"/>
        <end position="755"/>
    </location>
</feature>
<feature type="compositionally biased region" description="Acidic residues" evidence="2">
    <location>
        <begin position="163"/>
        <end position="176"/>
    </location>
</feature>
<dbReference type="AlphaFoldDB" id="A0A2I1H5R1"/>
<feature type="compositionally biased region" description="Basic and acidic residues" evidence="2">
    <location>
        <begin position="706"/>
        <end position="736"/>
    </location>
</feature>
<organism evidence="3 4">
    <name type="scientific">Rhizophagus irregularis</name>
    <dbReference type="NCBI Taxonomy" id="588596"/>
    <lineage>
        <taxon>Eukaryota</taxon>
        <taxon>Fungi</taxon>
        <taxon>Fungi incertae sedis</taxon>
        <taxon>Mucoromycota</taxon>
        <taxon>Glomeromycotina</taxon>
        <taxon>Glomeromycetes</taxon>
        <taxon>Glomerales</taxon>
        <taxon>Glomeraceae</taxon>
        <taxon>Rhizophagus</taxon>
    </lineage>
</organism>
<dbReference type="EMBL" id="LLXI01001559">
    <property type="protein sequence ID" value="PKY54223.1"/>
    <property type="molecule type" value="Genomic_DNA"/>
</dbReference>
<sequence length="1079" mass="127656">MGITPSREDFVALEGYAQKSDEERRAILQSAGMEITDEDNQIAKFLGTEDEVLGCFIRGIIKTCIHLFNAQRTKEFNTYIEEYKTATNEMLQQKSLEINEWTRLKEEDWNRKEEYYFRHTNIKAHQIQTELGSVDTEDKEKMKEQQRLLKLEECRKKYGTSSDTDESISENAEWDNESFTSSDEHNLDERMQKQYYQFNKSSHHQEDNTPGNTNGKSRMQDETKNGNFQNSRDQSITMAYTADHDMGENSKKSKESMHKPKSTDDLKYFAGLFTVQIKDGQTVQSIIEYLNTNKILEYHVNTIGITTHHGNEYTYFSFFTETAKNNFIKDERVIGTIGKCRDLEWLNKMNRKLTLSITGIDEKYMDIDEVIKTVENKFGKMLGIKQQGKNGKMLSLKLEMEINCTEDELLNTWGILVKNRMIKVEPMNYKYHVIRQRGRTNASIMDIPNEIDDKAFTKLLKESGARFWFKVTNGSKKTYNIMVYFNNEEDRKRAIGKKIKIDNQIFTWFFQTNSRTNNNFQEGERHNRFNRRFQGQMYNRSQGRRIRCDICKKNNHTTDKCYFNKSKDNSRGRRETRRDDNDYRKYGRGRYDNEGNFERPNGYYDNRRYQHPAGNGPYNNKYNNGGNKGNRNHNNYREQQNRRYNNSNINTDNTMTITDTTTKSTEMITKKTVTTDTEIETEEDIIMADAIEIFKNLDTYNAPMEQEEKEKEKTKEKKEKNNNINNEKRNKTDNNHKNKKNNKKENNQKNKNKDNIKIGCINKTINDRRYKIEKIDGHVIKLDILFSGKQKNIRIIGIYNPVDDKIATESINKRIKTWIGDAQILGHEIIILGDFNESAKNKKKRKTLTTTIKNHDLQDVHECLAGNDMLDTWKSGKNSSRIDFIFTSDHILDCITSHEVLEIEDFETDHKGLSIKISIKEKLKINKTKYFNNKKKELNIIKLEPENWDEIADKVEERLLETEKEHINREEIWEKLTTIYDEEKKKIIKQIKKRREEKIEKTKKENKGSEDALTDEEKLENLINEYEKLEKIDKIEHGINKLMDKIIKEIWRKRDTKDYRYSAKEFDKRLIIEEWGTSD</sequence>
<evidence type="ECO:0000256" key="1">
    <source>
        <dbReference type="SAM" id="Coils"/>
    </source>
</evidence>
<dbReference type="VEuPathDB" id="FungiDB:RhiirA1_469063"/>
<feature type="coiled-coil region" evidence="1">
    <location>
        <begin position="992"/>
        <end position="1032"/>
    </location>
</feature>
<keyword evidence="1" id="KW-0175">Coiled coil</keyword>
<keyword evidence="4" id="KW-1185">Reference proteome</keyword>
<dbReference type="VEuPathDB" id="FungiDB:RhiirA1_473239"/>
<reference evidence="3 4" key="1">
    <citation type="submission" date="2015-10" db="EMBL/GenBank/DDBJ databases">
        <title>Genome analyses suggest a sexual origin of heterokaryosis in a supposedly ancient asexual fungus.</title>
        <authorList>
            <person name="Ropars J."/>
            <person name="Sedzielewska K."/>
            <person name="Noel J."/>
            <person name="Charron P."/>
            <person name="Farinelli L."/>
            <person name="Marton T."/>
            <person name="Kruger M."/>
            <person name="Pelin A."/>
            <person name="Brachmann A."/>
            <person name="Corradi N."/>
        </authorList>
    </citation>
    <scope>NUCLEOTIDE SEQUENCE [LARGE SCALE GENOMIC DNA]</scope>
    <source>
        <strain evidence="3 4">A4</strain>
    </source>
</reference>
<gene>
    <name evidence="3" type="ORF">RhiirA4_426625</name>
</gene>
<feature type="region of interest" description="Disordered" evidence="2">
    <location>
        <begin position="159"/>
        <end position="186"/>
    </location>
</feature>
<dbReference type="InterPro" id="IPR036691">
    <property type="entry name" value="Endo/exonu/phosph_ase_sf"/>
</dbReference>
<feature type="compositionally biased region" description="Basic and acidic residues" evidence="2">
    <location>
        <begin position="565"/>
        <end position="597"/>
    </location>
</feature>